<evidence type="ECO:0000313" key="1">
    <source>
        <dbReference type="EMBL" id="WPK12258.1"/>
    </source>
</evidence>
<protein>
    <submittedName>
        <fullName evidence="1">Uncharacterized protein</fullName>
    </submittedName>
</protein>
<dbReference type="Proteomes" id="UP001322664">
    <property type="component" value="Chromosome"/>
</dbReference>
<name>A0ABZ0RZN1_9BACI</name>
<keyword evidence="2" id="KW-1185">Reference proteome</keyword>
<reference evidence="1 2" key="1">
    <citation type="submission" date="2023-09" db="EMBL/GenBank/DDBJ databases">
        <authorList>
            <person name="Page C.A."/>
            <person name="Perez-Diaz I.M."/>
        </authorList>
    </citation>
    <scope>NUCLEOTIDE SEQUENCE [LARGE SCALE GENOMIC DNA]</scope>
    <source>
        <strain evidence="1 2">Ll15</strain>
    </source>
</reference>
<dbReference type="RefSeq" id="WP_319837037.1">
    <property type="nucleotide sequence ID" value="NZ_CP137624.1"/>
</dbReference>
<dbReference type="EMBL" id="CP137624">
    <property type="protein sequence ID" value="WPK12258.1"/>
    <property type="molecule type" value="Genomic_DNA"/>
</dbReference>
<organism evidence="1 2">
    <name type="scientific">Lysinibacillus louembei</name>
    <dbReference type="NCBI Taxonomy" id="1470088"/>
    <lineage>
        <taxon>Bacteria</taxon>
        <taxon>Bacillati</taxon>
        <taxon>Bacillota</taxon>
        <taxon>Bacilli</taxon>
        <taxon>Bacillales</taxon>
        <taxon>Bacillaceae</taxon>
        <taxon>Lysinibacillus</taxon>
    </lineage>
</organism>
<evidence type="ECO:0000313" key="2">
    <source>
        <dbReference type="Proteomes" id="UP001322664"/>
    </source>
</evidence>
<proteinExistence type="predicted"/>
<gene>
    <name evidence="1" type="ORF">R6U77_00805</name>
</gene>
<accession>A0ABZ0RZN1</accession>
<sequence length="64" mass="7364">MYKYFVSYNYAHGSSLGFGHTEISRGLKVRGIDDIRAIARDIEGYFSHEKGSVTVLNFRLFDEE</sequence>